<dbReference type="EMBL" id="CP086239">
    <property type="protein sequence ID" value="WAG62089.1"/>
    <property type="molecule type" value="Genomic_DNA"/>
</dbReference>
<proteinExistence type="predicted"/>
<dbReference type="Proteomes" id="UP001164733">
    <property type="component" value="Chromosome"/>
</dbReference>
<evidence type="ECO:0000313" key="2">
    <source>
        <dbReference type="Proteomes" id="UP001164733"/>
    </source>
</evidence>
<dbReference type="AlphaFoldDB" id="A0AA47EMH5"/>
<name>A0AA47EMH5_9CLOT</name>
<dbReference type="RefSeq" id="WP_216121097.1">
    <property type="nucleotide sequence ID" value="NZ_CP086239.1"/>
</dbReference>
<evidence type="ECO:0000313" key="1">
    <source>
        <dbReference type="EMBL" id="WAG62089.1"/>
    </source>
</evidence>
<sequence length="151" mass="17898">MTRQQGDGAILGAYNHLNLRPEIIQERQKRVIEKRYNENRPVYFRGRILNLEEEVANRILRNIRAHKVRGGLCSDITNCKSQMFACLDCELQIDDANDLDYFEEQVTLWKNKIDKFKEYPLMSEVAKYNYKLHLKHANNIKFHIKEVESNA</sequence>
<reference evidence="1" key="1">
    <citation type="submission" date="2021-11" db="EMBL/GenBank/DDBJ databases">
        <title>Clostridia strains as spoilage organisms.</title>
        <authorList>
            <person name="Wambui J."/>
            <person name="Stevens M.J.A."/>
            <person name="Stephan R."/>
        </authorList>
    </citation>
    <scope>NUCLEOTIDE SEQUENCE</scope>
    <source>
        <strain evidence="1">CF009</strain>
    </source>
</reference>
<protein>
    <submittedName>
        <fullName evidence="1">Uncharacterized protein</fullName>
    </submittedName>
</protein>
<accession>A0AA47EMH5</accession>
<organism evidence="1 2">
    <name type="scientific">Clostridium estertheticum</name>
    <dbReference type="NCBI Taxonomy" id="238834"/>
    <lineage>
        <taxon>Bacteria</taxon>
        <taxon>Bacillati</taxon>
        <taxon>Bacillota</taxon>
        <taxon>Clostridia</taxon>
        <taxon>Eubacteriales</taxon>
        <taxon>Clostridiaceae</taxon>
        <taxon>Clostridium</taxon>
    </lineage>
</organism>
<gene>
    <name evidence="1" type="ORF">LL038_07565</name>
</gene>